<organism evidence="2 3">
    <name type="scientific">Byssochlamys spectabilis</name>
    <name type="common">Paecilomyces variotii</name>
    <dbReference type="NCBI Taxonomy" id="264951"/>
    <lineage>
        <taxon>Eukaryota</taxon>
        <taxon>Fungi</taxon>
        <taxon>Dikarya</taxon>
        <taxon>Ascomycota</taxon>
        <taxon>Pezizomycotina</taxon>
        <taxon>Eurotiomycetes</taxon>
        <taxon>Eurotiomycetidae</taxon>
        <taxon>Eurotiales</taxon>
        <taxon>Thermoascaceae</taxon>
        <taxon>Paecilomyces</taxon>
    </lineage>
</organism>
<feature type="transmembrane region" description="Helical" evidence="1">
    <location>
        <begin position="72"/>
        <end position="94"/>
    </location>
</feature>
<keyword evidence="1" id="KW-0472">Membrane</keyword>
<dbReference type="GeneID" id="39603095"/>
<proteinExistence type="predicted"/>
<sequence length="162" mass="18831">MGSGYLGKEQYQKAVMHFYLTGNGIIVHLCRMLMVVSGVGRLEKACCQLSQYILQSFPHVFHRLRLAIWRGLTNSSLVCSCILFSHFQVLYVAASLESFLIEHWLFFLFLRCPYIIPLHIRDSIRHRYLSKGVANHFWEARWNRVDTASNKYTLHAHGAILM</sequence>
<keyword evidence="1" id="KW-1133">Transmembrane helix</keyword>
<name>A0A443HMS5_BYSSP</name>
<comment type="caution">
    <text evidence="2">The sequence shown here is derived from an EMBL/GenBank/DDBJ whole genome shotgun (WGS) entry which is preliminary data.</text>
</comment>
<feature type="transmembrane region" description="Helical" evidence="1">
    <location>
        <begin position="100"/>
        <end position="120"/>
    </location>
</feature>
<reference evidence="2 3" key="1">
    <citation type="journal article" date="2018" name="Front. Microbiol.">
        <title>Genomic and genetic insights into a cosmopolitan fungus, Paecilomyces variotii (Eurotiales).</title>
        <authorList>
            <person name="Urquhart A.S."/>
            <person name="Mondo S.J."/>
            <person name="Makela M.R."/>
            <person name="Hane J.K."/>
            <person name="Wiebenga A."/>
            <person name="He G."/>
            <person name="Mihaltcheva S."/>
            <person name="Pangilinan J."/>
            <person name="Lipzen A."/>
            <person name="Barry K."/>
            <person name="de Vries R.P."/>
            <person name="Grigoriev I.V."/>
            <person name="Idnurm A."/>
        </authorList>
    </citation>
    <scope>NUCLEOTIDE SEQUENCE [LARGE SCALE GENOMIC DNA]</scope>
    <source>
        <strain evidence="2 3">CBS 101075</strain>
    </source>
</reference>
<evidence type="ECO:0000313" key="2">
    <source>
        <dbReference type="EMBL" id="RWQ93112.1"/>
    </source>
</evidence>
<gene>
    <name evidence="2" type="ORF">C8Q69DRAFT_59453</name>
</gene>
<protein>
    <submittedName>
        <fullName evidence="2">Uncharacterized protein</fullName>
    </submittedName>
</protein>
<dbReference type="VEuPathDB" id="FungiDB:C8Q69DRAFT_59453"/>
<dbReference type="AlphaFoldDB" id="A0A443HMS5"/>
<accession>A0A443HMS5</accession>
<keyword evidence="1" id="KW-0812">Transmembrane</keyword>
<dbReference type="Proteomes" id="UP000283841">
    <property type="component" value="Unassembled WGS sequence"/>
</dbReference>
<evidence type="ECO:0000313" key="3">
    <source>
        <dbReference type="Proteomes" id="UP000283841"/>
    </source>
</evidence>
<dbReference type="EMBL" id="RCNU01000010">
    <property type="protein sequence ID" value="RWQ93112.1"/>
    <property type="molecule type" value="Genomic_DNA"/>
</dbReference>
<keyword evidence="3" id="KW-1185">Reference proteome</keyword>
<evidence type="ECO:0000256" key="1">
    <source>
        <dbReference type="SAM" id="Phobius"/>
    </source>
</evidence>
<dbReference type="RefSeq" id="XP_028482757.1">
    <property type="nucleotide sequence ID" value="XM_028633818.1"/>
</dbReference>